<reference evidence="2 3" key="1">
    <citation type="submission" date="2014-07" db="EMBL/GenBank/DDBJ databases">
        <title>Complete genome sequence of Corynebacterium atypicum DSM 44849: identifiction of the mycolic acid biosynthesis genes.</title>
        <authorList>
            <person name="Tippelt A."/>
            <person name="Mollmann S."/>
            <person name="Albersmeier A."/>
            <person name="Jaenicke S."/>
            <person name="Ruckert C."/>
            <person name="Tauch A."/>
        </authorList>
    </citation>
    <scope>NUCLEOTIDE SEQUENCE [LARGE SCALE GENOMIC DNA]</scope>
    <source>
        <strain evidence="2 3">R2070</strain>
    </source>
</reference>
<evidence type="ECO:0000313" key="2">
    <source>
        <dbReference type="EMBL" id="AIG63893.1"/>
    </source>
</evidence>
<evidence type="ECO:0000313" key="3">
    <source>
        <dbReference type="Proteomes" id="UP000028504"/>
    </source>
</evidence>
<evidence type="ECO:0008006" key="4">
    <source>
        <dbReference type="Google" id="ProtNLM"/>
    </source>
</evidence>
<dbReference type="Proteomes" id="UP000028504">
    <property type="component" value="Chromosome"/>
</dbReference>
<dbReference type="Pfam" id="PF14013">
    <property type="entry name" value="MT0933_antitox"/>
    <property type="match status" value="1"/>
</dbReference>
<name>A0ABN4DBX9_9CORY</name>
<dbReference type="RefSeq" id="WP_038604917.1">
    <property type="nucleotide sequence ID" value="NZ_CP008944.1"/>
</dbReference>
<protein>
    <recommendedName>
        <fullName evidence="4">Antitoxin</fullName>
    </recommendedName>
</protein>
<gene>
    <name evidence="2" type="ORF">CATYP_03585</name>
</gene>
<proteinExistence type="predicted"/>
<accession>A0ABN4DBX9</accession>
<organism evidence="2 3">
    <name type="scientific">Corynebacterium atypicum</name>
    <dbReference type="NCBI Taxonomy" id="191610"/>
    <lineage>
        <taxon>Bacteria</taxon>
        <taxon>Bacillati</taxon>
        <taxon>Actinomycetota</taxon>
        <taxon>Actinomycetes</taxon>
        <taxon>Mycobacteriales</taxon>
        <taxon>Corynebacteriaceae</taxon>
        <taxon>Corynebacterium</taxon>
    </lineage>
</organism>
<dbReference type="InterPro" id="IPR028037">
    <property type="entry name" value="Antitoxin_Rv0909/MT0933"/>
</dbReference>
<evidence type="ECO:0000256" key="1">
    <source>
        <dbReference type="SAM" id="MobiDB-lite"/>
    </source>
</evidence>
<feature type="region of interest" description="Disordered" evidence="1">
    <location>
        <begin position="1"/>
        <end position="70"/>
    </location>
</feature>
<dbReference type="EMBL" id="CP008944">
    <property type="protein sequence ID" value="AIG63893.1"/>
    <property type="molecule type" value="Genomic_DNA"/>
</dbReference>
<feature type="compositionally biased region" description="Basic and acidic residues" evidence="1">
    <location>
        <begin position="1"/>
        <end position="56"/>
    </location>
</feature>
<sequence length="70" mass="7657">MGLMDKAKDKATEFLNSDEGKQKADEALDTAADKAKEHVGEENADKVDAVRDKVGERLNQGEPEAEDKPE</sequence>
<keyword evidence="3" id="KW-1185">Reference proteome</keyword>